<gene>
    <name evidence="1" type="ORF">CPSG_07383</name>
</gene>
<protein>
    <submittedName>
        <fullName evidence="1">Uncharacterized protein</fullName>
    </submittedName>
</protein>
<dbReference type="HOGENOM" id="CLU_1468023_0_0_1"/>
<dbReference type="EMBL" id="GL636499">
    <property type="protein sequence ID" value="EFW15756.1"/>
    <property type="molecule type" value="Genomic_DNA"/>
</dbReference>
<sequence length="184" mass="20572">MASILCSLWREDPSRVQKIFKTSWIGKNAIHAWGLRDISRRNASKISKPWETLSAKTGFRARFPKSPKMQLPKPRNDVWTVAMCGVRLAGLLFSITRHPTKRSLNRTRRPRSTFTRSDTLINSKIPDARPASIRKLRALAAVFLSSGATDVLLDPDRGPAALSAIPAPLHRPQRVTISSPTRSL</sequence>
<accession>E9DC31</accession>
<evidence type="ECO:0000313" key="1">
    <source>
        <dbReference type="EMBL" id="EFW15756.1"/>
    </source>
</evidence>
<dbReference type="AlphaFoldDB" id="E9DC31"/>
<dbReference type="Proteomes" id="UP000002497">
    <property type="component" value="Unassembled WGS sequence"/>
</dbReference>
<reference evidence="2" key="1">
    <citation type="journal article" date="2010" name="Genome Res.">
        <title>Population genomic sequencing of Coccidioides fungi reveals recent hybridization and transposon control.</title>
        <authorList>
            <person name="Neafsey D.E."/>
            <person name="Barker B.M."/>
            <person name="Sharpton T.J."/>
            <person name="Stajich J.E."/>
            <person name="Park D.J."/>
            <person name="Whiston E."/>
            <person name="Hung C.-Y."/>
            <person name="McMahan C."/>
            <person name="White J."/>
            <person name="Sykes S."/>
            <person name="Heiman D."/>
            <person name="Young S."/>
            <person name="Zeng Q."/>
            <person name="Abouelleil A."/>
            <person name="Aftuck L."/>
            <person name="Bessette D."/>
            <person name="Brown A."/>
            <person name="FitzGerald M."/>
            <person name="Lui A."/>
            <person name="Macdonald J.P."/>
            <person name="Priest M."/>
            <person name="Orbach M.J."/>
            <person name="Galgiani J.N."/>
            <person name="Kirkland T.N."/>
            <person name="Cole G.T."/>
            <person name="Birren B.W."/>
            <person name="Henn M.R."/>
            <person name="Taylor J.W."/>
            <person name="Rounsley S.D."/>
        </authorList>
    </citation>
    <scope>NUCLEOTIDE SEQUENCE [LARGE SCALE GENOMIC DNA]</scope>
    <source>
        <strain evidence="2">RMSCC 757 / Silveira</strain>
    </source>
</reference>
<evidence type="ECO:0000313" key="2">
    <source>
        <dbReference type="Proteomes" id="UP000002497"/>
    </source>
</evidence>
<dbReference type="VEuPathDB" id="FungiDB:CPSG_07383"/>
<name>E9DC31_COCPS</name>
<keyword evidence="2" id="KW-1185">Reference proteome</keyword>
<proteinExistence type="predicted"/>
<organism evidence="2">
    <name type="scientific">Coccidioides posadasii (strain RMSCC 757 / Silveira)</name>
    <name type="common">Valley fever fungus</name>
    <dbReference type="NCBI Taxonomy" id="443226"/>
    <lineage>
        <taxon>Eukaryota</taxon>
        <taxon>Fungi</taxon>
        <taxon>Dikarya</taxon>
        <taxon>Ascomycota</taxon>
        <taxon>Pezizomycotina</taxon>
        <taxon>Eurotiomycetes</taxon>
        <taxon>Eurotiomycetidae</taxon>
        <taxon>Onygenales</taxon>
        <taxon>Onygenaceae</taxon>
        <taxon>Coccidioides</taxon>
    </lineage>
</organism>
<reference evidence="2" key="2">
    <citation type="submission" date="2010-03" db="EMBL/GenBank/DDBJ databases">
        <title>The genome sequence of Coccidioides posadasii strain Silveira.</title>
        <authorList>
            <consortium name="The Broad Institute Genome Sequencing Center for Infectious Disease"/>
            <person name="Neafsey D."/>
            <person name="Orbach M."/>
            <person name="Henn M.R."/>
            <person name="Cole G.T."/>
            <person name="Galgiani J."/>
            <person name="Gardner M.J."/>
            <person name="Kirkland T.N."/>
            <person name="Taylor J.W."/>
            <person name="Young S.K."/>
            <person name="Zeng Q."/>
            <person name="Koehrsen M."/>
            <person name="Alvarado L."/>
            <person name="Berlin A."/>
            <person name="Borenstein D."/>
            <person name="Chapman S.B."/>
            <person name="Chen Z."/>
            <person name="Engels R."/>
            <person name="Freedman E."/>
            <person name="Gellesch M."/>
            <person name="Goldberg J."/>
            <person name="Griggs A."/>
            <person name="Gujja S."/>
            <person name="Heilman E."/>
            <person name="Heiman D."/>
            <person name="Howarth C."/>
            <person name="Jen D."/>
            <person name="Larson L."/>
            <person name="Mehta T."/>
            <person name="Neiman D."/>
            <person name="Park D."/>
            <person name="Pearson M."/>
            <person name="Richards J."/>
            <person name="Roberts A."/>
            <person name="Saif S."/>
            <person name="Shea T."/>
            <person name="Shenoy N."/>
            <person name="Sisk P."/>
            <person name="Stolte C."/>
            <person name="Sykes S."/>
            <person name="Walk T."/>
            <person name="White J."/>
            <person name="Yandava C."/>
            <person name="Haas B."/>
            <person name="Nusbaum C."/>
            <person name="Birren B."/>
        </authorList>
    </citation>
    <scope>NUCLEOTIDE SEQUENCE [LARGE SCALE GENOMIC DNA]</scope>
    <source>
        <strain evidence="2">RMSCC 757 / Silveira</strain>
    </source>
</reference>